<name>A0A8K0RCJ8_9PLEO</name>
<protein>
    <submittedName>
        <fullName evidence="1">Uncharacterized protein</fullName>
    </submittedName>
</protein>
<dbReference type="Proteomes" id="UP000813461">
    <property type="component" value="Unassembled WGS sequence"/>
</dbReference>
<dbReference type="AlphaFoldDB" id="A0A8K0RCJ8"/>
<gene>
    <name evidence="1" type="ORF">FB567DRAFT_522043</name>
</gene>
<proteinExistence type="predicted"/>
<evidence type="ECO:0000313" key="1">
    <source>
        <dbReference type="EMBL" id="KAH7089998.1"/>
    </source>
</evidence>
<sequence>MTSLANSTLIWIDFARKSPIVVSTFGPYTHSPNDIELLQERLFEMCDKDPKHKIPHSQVRAAMTRDLARLDKLHVFTAKGEWWFTIHVKQETNLGIASGLRDTISHDTLELYRVQETMFREVDGPDFQIKVLGSVADEISRRWDPDGLRLLIQDPFWTFQSKEEATLFANKQLRDQEELGGILIALQCVRGIWAGLVYSSDDYIMSMVTIVRYSVSRRRRG</sequence>
<comment type="caution">
    <text evidence="1">The sequence shown here is derived from an EMBL/GenBank/DDBJ whole genome shotgun (WGS) entry which is preliminary data.</text>
</comment>
<dbReference type="OrthoDB" id="10573185at2759"/>
<keyword evidence="2" id="KW-1185">Reference proteome</keyword>
<accession>A0A8K0RCJ8</accession>
<dbReference type="EMBL" id="JAGMVJ010000006">
    <property type="protein sequence ID" value="KAH7089998.1"/>
    <property type="molecule type" value="Genomic_DNA"/>
</dbReference>
<evidence type="ECO:0000313" key="2">
    <source>
        <dbReference type="Proteomes" id="UP000813461"/>
    </source>
</evidence>
<organism evidence="1 2">
    <name type="scientific">Paraphoma chrysanthemicola</name>
    <dbReference type="NCBI Taxonomy" id="798071"/>
    <lineage>
        <taxon>Eukaryota</taxon>
        <taxon>Fungi</taxon>
        <taxon>Dikarya</taxon>
        <taxon>Ascomycota</taxon>
        <taxon>Pezizomycotina</taxon>
        <taxon>Dothideomycetes</taxon>
        <taxon>Pleosporomycetidae</taxon>
        <taxon>Pleosporales</taxon>
        <taxon>Pleosporineae</taxon>
        <taxon>Phaeosphaeriaceae</taxon>
        <taxon>Paraphoma</taxon>
    </lineage>
</organism>
<reference evidence="1" key="1">
    <citation type="journal article" date="2021" name="Nat. Commun.">
        <title>Genetic determinants of endophytism in the Arabidopsis root mycobiome.</title>
        <authorList>
            <person name="Mesny F."/>
            <person name="Miyauchi S."/>
            <person name="Thiergart T."/>
            <person name="Pickel B."/>
            <person name="Atanasova L."/>
            <person name="Karlsson M."/>
            <person name="Huettel B."/>
            <person name="Barry K.W."/>
            <person name="Haridas S."/>
            <person name="Chen C."/>
            <person name="Bauer D."/>
            <person name="Andreopoulos W."/>
            <person name="Pangilinan J."/>
            <person name="LaButti K."/>
            <person name="Riley R."/>
            <person name="Lipzen A."/>
            <person name="Clum A."/>
            <person name="Drula E."/>
            <person name="Henrissat B."/>
            <person name="Kohler A."/>
            <person name="Grigoriev I.V."/>
            <person name="Martin F.M."/>
            <person name="Hacquard S."/>
        </authorList>
    </citation>
    <scope>NUCLEOTIDE SEQUENCE</scope>
    <source>
        <strain evidence="1">MPI-SDFR-AT-0120</strain>
    </source>
</reference>